<dbReference type="GO" id="GO:0051015">
    <property type="term" value="F:actin filament binding"/>
    <property type="evidence" value="ECO:0007669"/>
    <property type="project" value="TreeGrafter"/>
</dbReference>
<dbReference type="PANTHER" id="PTHR10829">
    <property type="entry name" value="CORTACTIN AND DREBRIN"/>
    <property type="match status" value="1"/>
</dbReference>
<evidence type="ECO:0000256" key="7">
    <source>
        <dbReference type="ARBA" id="ARBA00062335"/>
    </source>
</evidence>
<reference evidence="10" key="1">
    <citation type="submission" date="2019-08" db="EMBL/GenBank/DDBJ databases">
        <title>The improved chromosome-level genome for the pearl oyster Pinctada fucata martensii using PacBio sequencing and Hi-C.</title>
        <authorList>
            <person name="Zheng Z."/>
        </authorList>
    </citation>
    <scope>NUCLEOTIDE SEQUENCE</scope>
    <source>
        <strain evidence="10">ZZ-2019</strain>
        <tissue evidence="10">Adductor muscle</tissue>
    </source>
</reference>
<keyword evidence="3" id="KW-0009">Actin-binding</keyword>
<keyword evidence="11" id="KW-1185">Reference proteome</keyword>
<keyword evidence="4" id="KW-0206">Cytoskeleton</keyword>
<dbReference type="SUPFAM" id="SSF55753">
    <property type="entry name" value="Actin depolymerizing proteins"/>
    <property type="match status" value="2"/>
</dbReference>
<sequence>MSTTADFIDGANFEEAMKSVRSDDKVDNYLVVGHEEDDPTRLTVVTTGQDVEELANHMKDTKVMYALARYQSTFDMSNTVKFVYFHWIGENVPYVKKGRYGVVHGSVEEKFSPYHLFIETSNVDDFCTEKIIQQREDRRGALHSRNYRNRGPIQKAGFEVAKTGAKIEISPEVLSDIGEVRADDNDTRWCLSQYENGNAKGPIVSVSKGSGDISEMKDLLQSNSAMYGIYRVTDTVDDITTVKFVFITWVGNEIKPMTKAKIPTHKGVAEQTYGPYHVAIFATELSDISENIIMDKVSQLLCRLLTLSSVKYDIIPGVTCLTSEFYSFRGSQPLLWKI</sequence>
<evidence type="ECO:0000256" key="6">
    <source>
        <dbReference type="ARBA" id="ARBA00058385"/>
    </source>
</evidence>
<evidence type="ECO:0000256" key="5">
    <source>
        <dbReference type="ARBA" id="ARBA00038052"/>
    </source>
</evidence>
<dbReference type="Proteomes" id="UP001186944">
    <property type="component" value="Unassembled WGS sequence"/>
</dbReference>
<evidence type="ECO:0000256" key="3">
    <source>
        <dbReference type="ARBA" id="ARBA00023203"/>
    </source>
</evidence>
<organism evidence="10 11">
    <name type="scientific">Pinctada imbricata</name>
    <name type="common">Atlantic pearl-oyster</name>
    <name type="synonym">Pinctada martensii</name>
    <dbReference type="NCBI Taxonomy" id="66713"/>
    <lineage>
        <taxon>Eukaryota</taxon>
        <taxon>Metazoa</taxon>
        <taxon>Spiralia</taxon>
        <taxon>Lophotrochozoa</taxon>
        <taxon>Mollusca</taxon>
        <taxon>Bivalvia</taxon>
        <taxon>Autobranchia</taxon>
        <taxon>Pteriomorphia</taxon>
        <taxon>Pterioida</taxon>
        <taxon>Pterioidea</taxon>
        <taxon>Pteriidae</taxon>
        <taxon>Pinctada</taxon>
    </lineage>
</organism>
<keyword evidence="2" id="KW-0963">Cytoplasm</keyword>
<dbReference type="FunFam" id="3.40.20.10:FF:000018">
    <property type="entry name" value="Coactosin-like 1"/>
    <property type="match status" value="2"/>
</dbReference>
<comment type="subcellular location">
    <subcellularLocation>
        <location evidence="1">Cytoplasm</location>
        <location evidence="1">Cytoskeleton</location>
    </subcellularLocation>
</comment>
<feature type="domain" description="ADF-H" evidence="9">
    <location>
        <begin position="164"/>
        <end position="298"/>
    </location>
</feature>
<protein>
    <recommendedName>
        <fullName evidence="8">Coactosin-like protein</fullName>
    </recommendedName>
</protein>
<dbReference type="GO" id="GO:0030833">
    <property type="term" value="P:regulation of actin filament polymerization"/>
    <property type="evidence" value="ECO:0007669"/>
    <property type="project" value="TreeGrafter"/>
</dbReference>
<feature type="domain" description="ADF-H" evidence="9">
    <location>
        <begin position="5"/>
        <end position="136"/>
    </location>
</feature>
<evidence type="ECO:0000259" key="9">
    <source>
        <dbReference type="PROSITE" id="PS51263"/>
    </source>
</evidence>
<comment type="subunit">
    <text evidence="7">Interacts with 5-lipoxygenase (ALOX5/5LO) in a calcium-independent manner. Binds to F-actin with a stoichiometry of 1:2.</text>
</comment>
<dbReference type="PROSITE" id="PS51263">
    <property type="entry name" value="ADF_H"/>
    <property type="match status" value="2"/>
</dbReference>
<evidence type="ECO:0000313" key="11">
    <source>
        <dbReference type="Proteomes" id="UP001186944"/>
    </source>
</evidence>
<dbReference type="EMBL" id="VSWD01000011">
    <property type="protein sequence ID" value="KAK3088916.1"/>
    <property type="molecule type" value="Genomic_DNA"/>
</dbReference>
<dbReference type="CDD" id="cd11282">
    <property type="entry name" value="ADF_coactosin_like"/>
    <property type="match status" value="2"/>
</dbReference>
<evidence type="ECO:0000256" key="8">
    <source>
        <dbReference type="ARBA" id="ARBA00068121"/>
    </source>
</evidence>
<evidence type="ECO:0000313" key="10">
    <source>
        <dbReference type="EMBL" id="KAK3088916.1"/>
    </source>
</evidence>
<gene>
    <name evidence="10" type="ORF">FSP39_025420</name>
</gene>
<dbReference type="Pfam" id="PF00241">
    <property type="entry name" value="Cofilin_ADF"/>
    <property type="match status" value="2"/>
</dbReference>
<dbReference type="SMART" id="SM00102">
    <property type="entry name" value="ADF"/>
    <property type="match status" value="2"/>
</dbReference>
<name>A0AA89BRY2_PINIB</name>
<evidence type="ECO:0000256" key="1">
    <source>
        <dbReference type="ARBA" id="ARBA00004245"/>
    </source>
</evidence>
<dbReference type="PANTHER" id="PTHR10829:SF56">
    <property type="entry name" value="ADF-H DOMAIN-CONTAINING PROTEIN"/>
    <property type="match status" value="1"/>
</dbReference>
<accession>A0AA89BRY2</accession>
<dbReference type="GO" id="GO:0030864">
    <property type="term" value="C:cortical actin cytoskeleton"/>
    <property type="evidence" value="ECO:0007669"/>
    <property type="project" value="TreeGrafter"/>
</dbReference>
<evidence type="ECO:0000256" key="4">
    <source>
        <dbReference type="ARBA" id="ARBA00023212"/>
    </source>
</evidence>
<comment type="caution">
    <text evidence="10">The sequence shown here is derived from an EMBL/GenBank/DDBJ whole genome shotgun (WGS) entry which is preliminary data.</text>
</comment>
<dbReference type="AlphaFoldDB" id="A0AA89BRY2"/>
<proteinExistence type="inferred from homology"/>
<dbReference type="GO" id="GO:0030427">
    <property type="term" value="C:site of polarized growth"/>
    <property type="evidence" value="ECO:0007669"/>
    <property type="project" value="TreeGrafter"/>
</dbReference>
<dbReference type="InterPro" id="IPR029006">
    <property type="entry name" value="ADF-H/Gelsolin-like_dom_sf"/>
</dbReference>
<evidence type="ECO:0000256" key="2">
    <source>
        <dbReference type="ARBA" id="ARBA00022490"/>
    </source>
</evidence>
<comment type="similarity">
    <text evidence="5">Belongs to the actin-binding proteins ADF family. Coactosin subfamily.</text>
</comment>
<dbReference type="GO" id="GO:0005884">
    <property type="term" value="C:actin filament"/>
    <property type="evidence" value="ECO:0007669"/>
    <property type="project" value="TreeGrafter"/>
</dbReference>
<comment type="function">
    <text evidence="6">Binds to F-actin in a calcium-independent manner. Has no direct effect on actin depolymerization. Acts as a chaperone for ALOX5 (5LO), influencing both its stability and activity in leukotrienes synthesis.</text>
</comment>
<dbReference type="Gene3D" id="3.40.20.10">
    <property type="entry name" value="Severin"/>
    <property type="match status" value="2"/>
</dbReference>
<dbReference type="InterPro" id="IPR002108">
    <property type="entry name" value="ADF-H"/>
</dbReference>